<evidence type="ECO:0000313" key="2">
    <source>
        <dbReference type="Proteomes" id="UP000515204"/>
    </source>
</evidence>
<gene>
    <name evidence="3" type="primary">LOC106747053</name>
</gene>
<dbReference type="Pfam" id="PF01425">
    <property type="entry name" value="Amidase"/>
    <property type="match status" value="1"/>
</dbReference>
<name>A0A6P3XMU1_DINQU</name>
<dbReference type="Gene3D" id="3.90.1300.10">
    <property type="entry name" value="Amidase signature (AS) domain"/>
    <property type="match status" value="1"/>
</dbReference>
<dbReference type="PANTHER" id="PTHR43372:SF3">
    <property type="entry name" value="AT07710P-RELATED"/>
    <property type="match status" value="1"/>
</dbReference>
<dbReference type="GeneID" id="106747053"/>
<organism evidence="2 3">
    <name type="scientific">Dinoponera quadriceps</name>
    <name type="common">South American ant</name>
    <dbReference type="NCBI Taxonomy" id="609295"/>
    <lineage>
        <taxon>Eukaryota</taxon>
        <taxon>Metazoa</taxon>
        <taxon>Ecdysozoa</taxon>
        <taxon>Arthropoda</taxon>
        <taxon>Hexapoda</taxon>
        <taxon>Insecta</taxon>
        <taxon>Pterygota</taxon>
        <taxon>Neoptera</taxon>
        <taxon>Endopterygota</taxon>
        <taxon>Hymenoptera</taxon>
        <taxon>Apocrita</taxon>
        <taxon>Aculeata</taxon>
        <taxon>Formicoidea</taxon>
        <taxon>Formicidae</taxon>
        <taxon>Ponerinae</taxon>
        <taxon>Ponerini</taxon>
        <taxon>Dinoponera</taxon>
    </lineage>
</organism>
<dbReference type="InterPro" id="IPR023631">
    <property type="entry name" value="Amidase_dom"/>
</dbReference>
<dbReference type="KEGG" id="dqu:106747053"/>
<protein>
    <submittedName>
        <fullName evidence="3">Fatty-acid amide hydrolase 2-B-like</fullName>
    </submittedName>
</protein>
<dbReference type="GO" id="GO:0012505">
    <property type="term" value="C:endomembrane system"/>
    <property type="evidence" value="ECO:0007669"/>
    <property type="project" value="TreeGrafter"/>
</dbReference>
<feature type="domain" description="Amidase" evidence="1">
    <location>
        <begin position="43"/>
        <end position="124"/>
    </location>
</feature>
<keyword evidence="2" id="KW-1185">Reference proteome</keyword>
<dbReference type="InterPro" id="IPR052739">
    <property type="entry name" value="FAAH2"/>
</dbReference>
<dbReference type="InterPro" id="IPR036928">
    <property type="entry name" value="AS_sf"/>
</dbReference>
<evidence type="ECO:0000259" key="1">
    <source>
        <dbReference type="Pfam" id="PF01425"/>
    </source>
</evidence>
<dbReference type="PANTHER" id="PTHR43372">
    <property type="entry name" value="FATTY-ACID AMIDE HYDROLASE"/>
    <property type="match status" value="1"/>
</dbReference>
<evidence type="ECO:0000313" key="3">
    <source>
        <dbReference type="RefSeq" id="XP_014479786.1"/>
    </source>
</evidence>
<reference evidence="3" key="1">
    <citation type="submission" date="2025-08" db="UniProtKB">
        <authorList>
            <consortium name="RefSeq"/>
        </authorList>
    </citation>
    <scope>IDENTIFICATION</scope>
</reference>
<dbReference type="Proteomes" id="UP000515204">
    <property type="component" value="Unplaced"/>
</dbReference>
<dbReference type="RefSeq" id="XP_014479786.1">
    <property type="nucleotide sequence ID" value="XM_014624300.1"/>
</dbReference>
<dbReference type="OrthoDB" id="6428749at2759"/>
<dbReference type="SUPFAM" id="SSF75304">
    <property type="entry name" value="Amidase signature (AS) enzymes"/>
    <property type="match status" value="1"/>
</dbReference>
<dbReference type="AlphaFoldDB" id="A0A6P3XMU1"/>
<proteinExistence type="predicted"/>
<accession>A0A6P3XMU1</accession>
<sequence>MIKAIFGQSHHTMSLLYVALLDHVGHRIYSGKEMLRYYSQGFKEFQQKLQKLLGKNGVLIYPTFRNTAPFPELAFGELPNIVLYSSLVNVLGFPAVQIPMGLNSKGMPMGLQVIAAPYQDRLCLAVAKELETAFGGWVPPSISATNN</sequence>